<keyword evidence="3" id="KW-1185">Reference proteome</keyword>
<gene>
    <name evidence="2" type="ORF">EGW08_015738</name>
</gene>
<comment type="caution">
    <text evidence="2">The sequence shown here is derived from an EMBL/GenBank/DDBJ whole genome shotgun (WGS) entry which is preliminary data.</text>
</comment>
<evidence type="ECO:0000313" key="2">
    <source>
        <dbReference type="EMBL" id="RUS76513.1"/>
    </source>
</evidence>
<feature type="region of interest" description="Disordered" evidence="1">
    <location>
        <begin position="146"/>
        <end position="217"/>
    </location>
</feature>
<name>A0A433T4L1_ELYCH</name>
<evidence type="ECO:0000313" key="3">
    <source>
        <dbReference type="Proteomes" id="UP000271974"/>
    </source>
</evidence>
<accession>A0A433T4L1</accession>
<dbReference type="Proteomes" id="UP000271974">
    <property type="component" value="Unassembled WGS sequence"/>
</dbReference>
<dbReference type="EMBL" id="RQTK01000657">
    <property type="protein sequence ID" value="RUS76513.1"/>
    <property type="molecule type" value="Genomic_DNA"/>
</dbReference>
<dbReference type="AlphaFoldDB" id="A0A433T4L1"/>
<sequence length="395" mass="40263">MHAPRRLCSRASDAGDPDLLRQVLTRNLLTVTFDTPEFGDHVTVNDESYQNTAVKCPRPLLCATGSPAQNDKCPTERFSSVSCLTPPAVVETESSYAGCYGDRGRCACSLPGVSKKSDGSSISFAPGGGFAFTSLPTSSAATSSSGFKFGNSSNSTPSTSLPAPSGFVFGQTKPSSTESIPTTTSNSLSQGFRFGSSEMTTGGITASQASSASGSSVEPQYFTKTSTASHATAQIGLGSVQKASIDSTKNDTISAVVEVRPEEKLTSKTNGDTSSDNSNKSFSSNFVFGSTGATPAVPPSTNATQSALQSATSQPAVPFNFSVPKSNVATQETGKSANPTSGLFQFGVSPGGPSVNNNTGLGMGSSLACGKALVNGGFGTDSTAKTGKGIYLHLI</sequence>
<reference evidence="2 3" key="1">
    <citation type="submission" date="2019-01" db="EMBL/GenBank/DDBJ databases">
        <title>A draft genome assembly of the solar-powered sea slug Elysia chlorotica.</title>
        <authorList>
            <person name="Cai H."/>
            <person name="Li Q."/>
            <person name="Fang X."/>
            <person name="Li J."/>
            <person name="Curtis N.E."/>
            <person name="Altenburger A."/>
            <person name="Shibata T."/>
            <person name="Feng M."/>
            <person name="Maeda T."/>
            <person name="Schwartz J.A."/>
            <person name="Shigenobu S."/>
            <person name="Lundholm N."/>
            <person name="Nishiyama T."/>
            <person name="Yang H."/>
            <person name="Hasebe M."/>
            <person name="Li S."/>
            <person name="Pierce S.K."/>
            <person name="Wang J."/>
        </authorList>
    </citation>
    <scope>NUCLEOTIDE SEQUENCE [LARGE SCALE GENOMIC DNA]</scope>
    <source>
        <strain evidence="2">EC2010</strain>
        <tissue evidence="2">Whole organism of an adult</tissue>
    </source>
</reference>
<feature type="compositionally biased region" description="Low complexity" evidence="1">
    <location>
        <begin position="146"/>
        <end position="165"/>
    </location>
</feature>
<proteinExistence type="predicted"/>
<evidence type="ECO:0000256" key="1">
    <source>
        <dbReference type="SAM" id="MobiDB-lite"/>
    </source>
</evidence>
<feature type="compositionally biased region" description="Low complexity" evidence="1">
    <location>
        <begin position="200"/>
        <end position="216"/>
    </location>
</feature>
<organism evidence="2 3">
    <name type="scientific">Elysia chlorotica</name>
    <name type="common">Eastern emerald elysia</name>
    <name type="synonym">Sea slug</name>
    <dbReference type="NCBI Taxonomy" id="188477"/>
    <lineage>
        <taxon>Eukaryota</taxon>
        <taxon>Metazoa</taxon>
        <taxon>Spiralia</taxon>
        <taxon>Lophotrochozoa</taxon>
        <taxon>Mollusca</taxon>
        <taxon>Gastropoda</taxon>
        <taxon>Heterobranchia</taxon>
        <taxon>Euthyneura</taxon>
        <taxon>Panpulmonata</taxon>
        <taxon>Sacoglossa</taxon>
        <taxon>Placobranchoidea</taxon>
        <taxon>Plakobranchidae</taxon>
        <taxon>Elysia</taxon>
    </lineage>
</organism>
<feature type="compositionally biased region" description="Low complexity" evidence="1">
    <location>
        <begin position="172"/>
        <end position="187"/>
    </location>
</feature>
<protein>
    <submittedName>
        <fullName evidence="2">Uncharacterized protein</fullName>
    </submittedName>
</protein>